<evidence type="ECO:0000259" key="1">
    <source>
        <dbReference type="PROSITE" id="PS51465"/>
    </source>
</evidence>
<dbReference type="EMBL" id="BGZK01000079">
    <property type="protein sequence ID" value="GBP16467.1"/>
    <property type="molecule type" value="Genomic_DNA"/>
</dbReference>
<protein>
    <recommendedName>
        <fullName evidence="1">Kazal-like domain-containing protein</fullName>
    </recommendedName>
</protein>
<dbReference type="SMART" id="SM00280">
    <property type="entry name" value="KAZAL"/>
    <property type="match status" value="1"/>
</dbReference>
<comment type="caution">
    <text evidence="2">The sequence shown here is derived from an EMBL/GenBank/DDBJ whole genome shotgun (WGS) entry which is preliminary data.</text>
</comment>
<dbReference type="PROSITE" id="PS00282">
    <property type="entry name" value="KAZAL_1"/>
    <property type="match status" value="1"/>
</dbReference>
<sequence length="107" mass="11675">MCKGSASVALESPVHTALLIPAILLSPARSDRVLNECVCIDIRAPVCASNDHTYDNICLMNCANPQGGVSVRHKGQCKGLYELRDVAKSPYRLPKKTSSLGFLHYKF</sequence>
<dbReference type="OrthoDB" id="328123at2759"/>
<proteinExistence type="predicted"/>
<reference evidence="2 3" key="1">
    <citation type="journal article" date="2019" name="Commun. Biol.">
        <title>The bagworm genome reveals a unique fibroin gene that provides high tensile strength.</title>
        <authorList>
            <person name="Kono N."/>
            <person name="Nakamura H."/>
            <person name="Ohtoshi R."/>
            <person name="Tomita M."/>
            <person name="Numata K."/>
            <person name="Arakawa K."/>
        </authorList>
    </citation>
    <scope>NUCLEOTIDE SEQUENCE [LARGE SCALE GENOMIC DNA]</scope>
</reference>
<evidence type="ECO:0000313" key="2">
    <source>
        <dbReference type="EMBL" id="GBP16467.1"/>
    </source>
</evidence>
<evidence type="ECO:0000313" key="3">
    <source>
        <dbReference type="Proteomes" id="UP000299102"/>
    </source>
</evidence>
<dbReference type="PROSITE" id="PS51465">
    <property type="entry name" value="KAZAL_2"/>
    <property type="match status" value="1"/>
</dbReference>
<dbReference type="Proteomes" id="UP000299102">
    <property type="component" value="Unassembled WGS sequence"/>
</dbReference>
<dbReference type="Gene3D" id="3.30.60.30">
    <property type="match status" value="1"/>
</dbReference>
<dbReference type="Pfam" id="PF07648">
    <property type="entry name" value="Kazal_2"/>
    <property type="match status" value="1"/>
</dbReference>
<accession>A0A4C1TR67</accession>
<dbReference type="SUPFAM" id="SSF100895">
    <property type="entry name" value="Kazal-type serine protease inhibitors"/>
    <property type="match status" value="1"/>
</dbReference>
<organism evidence="2 3">
    <name type="scientific">Eumeta variegata</name>
    <name type="common">Bagworm moth</name>
    <name type="synonym">Eumeta japonica</name>
    <dbReference type="NCBI Taxonomy" id="151549"/>
    <lineage>
        <taxon>Eukaryota</taxon>
        <taxon>Metazoa</taxon>
        <taxon>Ecdysozoa</taxon>
        <taxon>Arthropoda</taxon>
        <taxon>Hexapoda</taxon>
        <taxon>Insecta</taxon>
        <taxon>Pterygota</taxon>
        <taxon>Neoptera</taxon>
        <taxon>Endopterygota</taxon>
        <taxon>Lepidoptera</taxon>
        <taxon>Glossata</taxon>
        <taxon>Ditrysia</taxon>
        <taxon>Tineoidea</taxon>
        <taxon>Psychidae</taxon>
        <taxon>Oiketicinae</taxon>
        <taxon>Eumeta</taxon>
    </lineage>
</organism>
<name>A0A4C1TR67_EUMVA</name>
<gene>
    <name evidence="2" type="ORF">EVAR_10041_1</name>
</gene>
<feature type="domain" description="Kazal-like" evidence="1">
    <location>
        <begin position="31"/>
        <end position="79"/>
    </location>
</feature>
<keyword evidence="3" id="KW-1185">Reference proteome</keyword>
<dbReference type="InterPro" id="IPR036058">
    <property type="entry name" value="Kazal_dom_sf"/>
</dbReference>
<dbReference type="CDD" id="cd00104">
    <property type="entry name" value="KAZAL_FS"/>
    <property type="match status" value="1"/>
</dbReference>
<dbReference type="InterPro" id="IPR002350">
    <property type="entry name" value="Kazal_dom"/>
</dbReference>
<dbReference type="AlphaFoldDB" id="A0A4C1TR67"/>